<protein>
    <submittedName>
        <fullName evidence="8">MFS transporter</fullName>
    </submittedName>
</protein>
<feature type="transmembrane region" description="Helical" evidence="6">
    <location>
        <begin position="20"/>
        <end position="37"/>
    </location>
</feature>
<dbReference type="PANTHER" id="PTHR23505:SF79">
    <property type="entry name" value="PROTEIN SPINSTER"/>
    <property type="match status" value="1"/>
</dbReference>
<sequence length="437" mass="46568">MNSSANNLSAANAATPATTYAWYVVGLMFSVNMINYIDRMILAVIIEAIRIEIPMTDTQVGLLTGFAFAIFYGSVGLFLGLLADRYSRKHIMIFAITVWSLATAAGAMVSGFFQLLAARVLVGVGEAGTMPTTQSLIADYCQVRKRSLAYAILNAGGTLGLTIGLIGGGWVAGTYGWRAAFLTAGAISIPVLLLLSFTLREPKRGALDAAGTETRPASFGTSLTTLWGVQSYRYIVVSACFTAFLLYGVAQWLPAFLIRKYELSTAMVGAYTGLTIGAGSLIGSLLGGYLGNRLSQKDLGWLLKLPFLASLFYVPFHLAMLMTDHLQLSLAFLFMANMLGAMGFGSILASMHTVLAPHTRGIGTAVYGLTTSIFGVGLAPLIVGAISDYFGSQGHSSAQSLEYGLTFAVWVGIFISVALFLASRSFKNDLKRVNVES</sequence>
<dbReference type="InterPro" id="IPR036259">
    <property type="entry name" value="MFS_trans_sf"/>
</dbReference>
<feature type="transmembrane region" description="Helical" evidence="6">
    <location>
        <begin position="177"/>
        <end position="197"/>
    </location>
</feature>
<dbReference type="InterPro" id="IPR020846">
    <property type="entry name" value="MFS_dom"/>
</dbReference>
<reference evidence="8" key="1">
    <citation type="submission" date="2021-02" db="EMBL/GenBank/DDBJ databases">
        <title>PHA producing bacteria isolated from coastal sediment in Guangdong, Shenzhen.</title>
        <authorList>
            <person name="Zheng W."/>
            <person name="Yu S."/>
            <person name="Huang Y."/>
        </authorList>
    </citation>
    <scope>NUCLEOTIDE SEQUENCE</scope>
    <source>
        <strain evidence="8">TN14-10</strain>
    </source>
</reference>
<keyword evidence="2" id="KW-0813">Transport</keyword>
<feature type="transmembrane region" description="Helical" evidence="6">
    <location>
        <begin position="91"/>
        <end position="113"/>
    </location>
</feature>
<evidence type="ECO:0000256" key="2">
    <source>
        <dbReference type="ARBA" id="ARBA00022448"/>
    </source>
</evidence>
<evidence type="ECO:0000256" key="4">
    <source>
        <dbReference type="ARBA" id="ARBA00022989"/>
    </source>
</evidence>
<accession>A0A939DFT3</accession>
<organism evidence="8 9">
    <name type="scientific">Parahaliea mediterranea</name>
    <dbReference type="NCBI Taxonomy" id="651086"/>
    <lineage>
        <taxon>Bacteria</taxon>
        <taxon>Pseudomonadati</taxon>
        <taxon>Pseudomonadota</taxon>
        <taxon>Gammaproteobacteria</taxon>
        <taxon>Cellvibrionales</taxon>
        <taxon>Halieaceae</taxon>
        <taxon>Parahaliea</taxon>
    </lineage>
</organism>
<keyword evidence="5 6" id="KW-0472">Membrane</keyword>
<feature type="transmembrane region" description="Helical" evidence="6">
    <location>
        <begin position="148"/>
        <end position="171"/>
    </location>
</feature>
<dbReference type="GO" id="GO:0016020">
    <property type="term" value="C:membrane"/>
    <property type="evidence" value="ECO:0007669"/>
    <property type="project" value="UniProtKB-SubCell"/>
</dbReference>
<dbReference type="Pfam" id="PF07690">
    <property type="entry name" value="MFS_1"/>
    <property type="match status" value="1"/>
</dbReference>
<feature type="domain" description="Major facilitator superfamily (MFS) profile" evidence="7">
    <location>
        <begin position="24"/>
        <end position="426"/>
    </location>
</feature>
<evidence type="ECO:0000256" key="3">
    <source>
        <dbReference type="ARBA" id="ARBA00022692"/>
    </source>
</evidence>
<feature type="transmembrane region" description="Helical" evidence="6">
    <location>
        <begin position="403"/>
        <end position="422"/>
    </location>
</feature>
<evidence type="ECO:0000256" key="6">
    <source>
        <dbReference type="SAM" id="Phobius"/>
    </source>
</evidence>
<dbReference type="RefSeq" id="WP_206560939.1">
    <property type="nucleotide sequence ID" value="NZ_JAFKCZ010000008.1"/>
</dbReference>
<dbReference type="EMBL" id="JAFKCZ010000008">
    <property type="protein sequence ID" value="MBN7797495.1"/>
    <property type="molecule type" value="Genomic_DNA"/>
</dbReference>
<dbReference type="PANTHER" id="PTHR23505">
    <property type="entry name" value="SPINSTER"/>
    <property type="match status" value="1"/>
</dbReference>
<name>A0A939DFT3_9GAMM</name>
<comment type="subcellular location">
    <subcellularLocation>
        <location evidence="1">Membrane</location>
        <topology evidence="1">Multi-pass membrane protein</topology>
    </subcellularLocation>
</comment>
<feature type="transmembrane region" description="Helical" evidence="6">
    <location>
        <begin position="58"/>
        <end position="79"/>
    </location>
</feature>
<feature type="transmembrane region" description="Helical" evidence="6">
    <location>
        <begin position="270"/>
        <end position="290"/>
    </location>
</feature>
<evidence type="ECO:0000313" key="8">
    <source>
        <dbReference type="EMBL" id="MBN7797495.1"/>
    </source>
</evidence>
<evidence type="ECO:0000256" key="5">
    <source>
        <dbReference type="ARBA" id="ARBA00023136"/>
    </source>
</evidence>
<feature type="transmembrane region" description="Helical" evidence="6">
    <location>
        <begin position="328"/>
        <end position="349"/>
    </location>
</feature>
<dbReference type="GO" id="GO:0022857">
    <property type="term" value="F:transmembrane transporter activity"/>
    <property type="evidence" value="ECO:0007669"/>
    <property type="project" value="InterPro"/>
</dbReference>
<dbReference type="InterPro" id="IPR011701">
    <property type="entry name" value="MFS"/>
</dbReference>
<dbReference type="InterPro" id="IPR044770">
    <property type="entry name" value="MFS_spinster-like"/>
</dbReference>
<keyword evidence="3 6" id="KW-0812">Transmembrane</keyword>
<dbReference type="Proteomes" id="UP000664303">
    <property type="component" value="Unassembled WGS sequence"/>
</dbReference>
<dbReference type="CDD" id="cd17328">
    <property type="entry name" value="MFS_spinster_like"/>
    <property type="match status" value="1"/>
</dbReference>
<feature type="transmembrane region" description="Helical" evidence="6">
    <location>
        <begin position="361"/>
        <end position="383"/>
    </location>
</feature>
<feature type="transmembrane region" description="Helical" evidence="6">
    <location>
        <begin position="302"/>
        <end position="322"/>
    </location>
</feature>
<gene>
    <name evidence="8" type="ORF">JYP50_12875</name>
</gene>
<keyword evidence="9" id="KW-1185">Reference proteome</keyword>
<feature type="transmembrane region" description="Helical" evidence="6">
    <location>
        <begin position="232"/>
        <end position="250"/>
    </location>
</feature>
<evidence type="ECO:0000259" key="7">
    <source>
        <dbReference type="PROSITE" id="PS50850"/>
    </source>
</evidence>
<evidence type="ECO:0000313" key="9">
    <source>
        <dbReference type="Proteomes" id="UP000664303"/>
    </source>
</evidence>
<evidence type="ECO:0000256" key="1">
    <source>
        <dbReference type="ARBA" id="ARBA00004141"/>
    </source>
</evidence>
<dbReference type="PROSITE" id="PS50850">
    <property type="entry name" value="MFS"/>
    <property type="match status" value="1"/>
</dbReference>
<keyword evidence="4 6" id="KW-1133">Transmembrane helix</keyword>
<proteinExistence type="predicted"/>
<dbReference type="Gene3D" id="1.20.1250.20">
    <property type="entry name" value="MFS general substrate transporter like domains"/>
    <property type="match status" value="2"/>
</dbReference>
<dbReference type="SUPFAM" id="SSF103473">
    <property type="entry name" value="MFS general substrate transporter"/>
    <property type="match status" value="1"/>
</dbReference>
<dbReference type="AlphaFoldDB" id="A0A939DFT3"/>
<comment type="caution">
    <text evidence="8">The sequence shown here is derived from an EMBL/GenBank/DDBJ whole genome shotgun (WGS) entry which is preliminary data.</text>
</comment>